<evidence type="ECO:0008006" key="2">
    <source>
        <dbReference type="Google" id="ProtNLM"/>
    </source>
</evidence>
<dbReference type="SUPFAM" id="SSF56281">
    <property type="entry name" value="Metallo-hydrolase/oxidoreductase"/>
    <property type="match status" value="1"/>
</dbReference>
<dbReference type="InterPro" id="IPR036866">
    <property type="entry name" value="RibonucZ/Hydroxyglut_hydro"/>
</dbReference>
<dbReference type="RefSeq" id="WP_353066909.1">
    <property type="nucleotide sequence ID" value="NZ_CP132942.1"/>
</dbReference>
<reference evidence="1" key="2">
    <citation type="journal article" date="2024" name="Environ. Microbiol.">
        <title>Genome analysis and description of Tunturibacter gen. nov. expands the diversity of Terriglobia in tundra soils.</title>
        <authorList>
            <person name="Messyasz A."/>
            <person name="Mannisto M.K."/>
            <person name="Kerkhof L.J."/>
            <person name="Haggblom M.M."/>
        </authorList>
    </citation>
    <scope>NUCLEOTIDE SEQUENCE</scope>
    <source>
        <strain evidence="1">X5P6</strain>
    </source>
</reference>
<gene>
    <name evidence="1" type="ORF">RBB77_09650</name>
</gene>
<accession>A0AAU7ZW76</accession>
<protein>
    <recommendedName>
        <fullName evidence="2">MBL fold metallo-hydrolase</fullName>
    </recommendedName>
</protein>
<sequence length="132" mass="14071">MRFGNVFAIGLIAVTGMASPDMHGSAKKVGFQAPGFYRITVGEVEVTVLSDGTVPLPMDQLLTHTTPALVDHTLTASFIKEPYATLVNCFLLGSRLVLIDTGAGLTLGPTLNHLRRIFGRLGTNQIRSTTSS</sequence>
<proteinExistence type="predicted"/>
<organism evidence="1">
    <name type="scientific">Tunturiibacter psychrotolerans</name>
    <dbReference type="NCBI Taxonomy" id="3069686"/>
    <lineage>
        <taxon>Bacteria</taxon>
        <taxon>Pseudomonadati</taxon>
        <taxon>Acidobacteriota</taxon>
        <taxon>Terriglobia</taxon>
        <taxon>Terriglobales</taxon>
        <taxon>Acidobacteriaceae</taxon>
        <taxon>Tunturiibacter</taxon>
    </lineage>
</organism>
<dbReference type="EMBL" id="CP132942">
    <property type="protein sequence ID" value="XCB35139.1"/>
    <property type="molecule type" value="Genomic_DNA"/>
</dbReference>
<name>A0AAU7ZW76_9BACT</name>
<reference evidence="1" key="1">
    <citation type="submission" date="2023-08" db="EMBL/GenBank/DDBJ databases">
        <authorList>
            <person name="Messyasz A."/>
            <person name="Mannisto M.K."/>
            <person name="Kerkhof L.J."/>
            <person name="Haggblom M."/>
        </authorList>
    </citation>
    <scope>NUCLEOTIDE SEQUENCE</scope>
    <source>
        <strain evidence="1">X5P6</strain>
    </source>
</reference>
<dbReference type="AlphaFoldDB" id="A0AAU7ZW76"/>
<evidence type="ECO:0000313" key="1">
    <source>
        <dbReference type="EMBL" id="XCB35139.1"/>
    </source>
</evidence>
<dbReference type="KEGG" id="tpsc:RBB77_09650"/>
<dbReference type="Gene3D" id="3.60.15.10">
    <property type="entry name" value="Ribonuclease Z/Hydroxyacylglutathione hydrolase-like"/>
    <property type="match status" value="1"/>
</dbReference>